<evidence type="ECO:0000313" key="3">
    <source>
        <dbReference type="Proteomes" id="UP000327157"/>
    </source>
</evidence>
<gene>
    <name evidence="2" type="ORF">D8674_028557</name>
</gene>
<feature type="region of interest" description="Disordered" evidence="1">
    <location>
        <begin position="52"/>
        <end position="96"/>
    </location>
</feature>
<reference evidence="3" key="2">
    <citation type="submission" date="2019-10" db="EMBL/GenBank/DDBJ databases">
        <title>A de novo genome assembly of a pear dwarfing rootstock.</title>
        <authorList>
            <person name="Wang F."/>
            <person name="Wang J."/>
            <person name="Li S."/>
            <person name="Zhang Y."/>
            <person name="Fang M."/>
            <person name="Ma L."/>
            <person name="Zhao Y."/>
            <person name="Jiang S."/>
        </authorList>
    </citation>
    <scope>NUCLEOTIDE SEQUENCE [LARGE SCALE GENOMIC DNA]</scope>
</reference>
<sequence length="96" mass="10851">MTINTEDISELFRDLEVEAGPKVETRAHRRARATIMESSDSRLEERPQAQLALPGLRTSQASKSSSALPIDVGKKKQKTATKEYQKEENHKEDLRS</sequence>
<dbReference type="Proteomes" id="UP000327157">
    <property type="component" value="Chromosome 6"/>
</dbReference>
<reference evidence="2 3" key="3">
    <citation type="submission" date="2019-11" db="EMBL/GenBank/DDBJ databases">
        <title>A de novo genome assembly of a pear dwarfing rootstock.</title>
        <authorList>
            <person name="Wang F."/>
            <person name="Wang J."/>
            <person name="Li S."/>
            <person name="Zhang Y."/>
            <person name="Fang M."/>
            <person name="Ma L."/>
            <person name="Zhao Y."/>
            <person name="Jiang S."/>
        </authorList>
    </citation>
    <scope>NUCLEOTIDE SEQUENCE [LARGE SCALE GENOMIC DNA]</scope>
    <source>
        <strain evidence="2">S2</strain>
        <tissue evidence="2">Leaf</tissue>
    </source>
</reference>
<feature type="compositionally biased region" description="Polar residues" evidence="1">
    <location>
        <begin position="57"/>
        <end position="67"/>
    </location>
</feature>
<dbReference type="EMBL" id="SMOL01000120">
    <property type="protein sequence ID" value="KAB2632310.1"/>
    <property type="molecule type" value="Genomic_DNA"/>
</dbReference>
<keyword evidence="3" id="KW-1185">Reference proteome</keyword>
<evidence type="ECO:0000256" key="1">
    <source>
        <dbReference type="SAM" id="MobiDB-lite"/>
    </source>
</evidence>
<protein>
    <submittedName>
        <fullName evidence="2">Uncharacterized protein</fullName>
    </submittedName>
</protein>
<proteinExistence type="predicted"/>
<dbReference type="AlphaFoldDB" id="A0A5N5I3X0"/>
<reference evidence="2 3" key="1">
    <citation type="submission" date="2019-09" db="EMBL/GenBank/DDBJ databases">
        <authorList>
            <person name="Ou C."/>
        </authorList>
    </citation>
    <scope>NUCLEOTIDE SEQUENCE [LARGE SCALE GENOMIC DNA]</scope>
    <source>
        <strain evidence="2">S2</strain>
        <tissue evidence="2">Leaf</tissue>
    </source>
</reference>
<evidence type="ECO:0000313" key="2">
    <source>
        <dbReference type="EMBL" id="KAB2632310.1"/>
    </source>
</evidence>
<feature type="compositionally biased region" description="Basic and acidic residues" evidence="1">
    <location>
        <begin position="80"/>
        <end position="96"/>
    </location>
</feature>
<comment type="caution">
    <text evidence="2">The sequence shown here is derived from an EMBL/GenBank/DDBJ whole genome shotgun (WGS) entry which is preliminary data.</text>
</comment>
<organism evidence="2 3">
    <name type="scientific">Pyrus ussuriensis x Pyrus communis</name>
    <dbReference type="NCBI Taxonomy" id="2448454"/>
    <lineage>
        <taxon>Eukaryota</taxon>
        <taxon>Viridiplantae</taxon>
        <taxon>Streptophyta</taxon>
        <taxon>Embryophyta</taxon>
        <taxon>Tracheophyta</taxon>
        <taxon>Spermatophyta</taxon>
        <taxon>Magnoliopsida</taxon>
        <taxon>eudicotyledons</taxon>
        <taxon>Gunneridae</taxon>
        <taxon>Pentapetalae</taxon>
        <taxon>rosids</taxon>
        <taxon>fabids</taxon>
        <taxon>Rosales</taxon>
        <taxon>Rosaceae</taxon>
        <taxon>Amygdaloideae</taxon>
        <taxon>Maleae</taxon>
        <taxon>Pyrus</taxon>
    </lineage>
</organism>
<name>A0A5N5I3X0_9ROSA</name>
<accession>A0A5N5I3X0</accession>